<reference evidence="2 3" key="1">
    <citation type="submission" date="2016-08" db="EMBL/GenBank/DDBJ databases">
        <authorList>
            <person name="Seilhamer J.J."/>
        </authorList>
    </citation>
    <scope>NUCLEOTIDE SEQUENCE [LARGE SCALE GENOMIC DNA]</scope>
    <source>
        <strain evidence="2 3">SDA_GO95</strain>
    </source>
</reference>
<dbReference type="Proteomes" id="UP000195696">
    <property type="component" value="Unassembled WGS sequence"/>
</dbReference>
<evidence type="ECO:0000313" key="2">
    <source>
        <dbReference type="EMBL" id="SCB67383.1"/>
    </source>
</evidence>
<dbReference type="RefSeq" id="WP_016104346.1">
    <property type="nucleotide sequence ID" value="NZ_FMAK01000026.1"/>
</dbReference>
<dbReference type="PANTHER" id="PTHR43415">
    <property type="entry name" value="SPERMIDINE N(1)-ACETYLTRANSFERASE"/>
    <property type="match status" value="1"/>
</dbReference>
<dbReference type="Pfam" id="PF00583">
    <property type="entry name" value="Acetyltransf_1"/>
    <property type="match status" value="1"/>
</dbReference>
<proteinExistence type="predicted"/>
<dbReference type="InterPro" id="IPR000182">
    <property type="entry name" value="GNAT_dom"/>
</dbReference>
<name>A0A1G4EF53_BACMY</name>
<protein>
    <submittedName>
        <fullName evidence="2">Ribosomal-protein-alanine acetyltransferase</fullName>
    </submittedName>
</protein>
<feature type="domain" description="N-acetyltransferase" evidence="1">
    <location>
        <begin position="6"/>
        <end position="151"/>
    </location>
</feature>
<keyword evidence="2" id="KW-0808">Transferase</keyword>
<sequence>MGYMFTVMSQAEAEEIAYNWHYEGEYSFYDIEADQEDLMEFLNAHMRGNTTFVVKENDSIIGFFSFGKINNQTIDIGLGMRPDITGNGLGLQFVKAGLDFSKEKYKCDYITLSVAAFNERAIKVYKKAGFEAVGTFIQKTDGSCFEFLKMNYICKND</sequence>
<gene>
    <name evidence="2" type="ORF">BWGO95_01506</name>
</gene>
<organism evidence="2 3">
    <name type="scientific">Bacillus mycoides</name>
    <dbReference type="NCBI Taxonomy" id="1405"/>
    <lineage>
        <taxon>Bacteria</taxon>
        <taxon>Bacillati</taxon>
        <taxon>Bacillota</taxon>
        <taxon>Bacilli</taxon>
        <taxon>Bacillales</taxon>
        <taxon>Bacillaceae</taxon>
        <taxon>Bacillus</taxon>
        <taxon>Bacillus cereus group</taxon>
    </lineage>
</organism>
<evidence type="ECO:0000259" key="1">
    <source>
        <dbReference type="PROSITE" id="PS51186"/>
    </source>
</evidence>
<dbReference type="InterPro" id="IPR016181">
    <property type="entry name" value="Acyl_CoA_acyltransferase"/>
</dbReference>
<dbReference type="GO" id="GO:0016747">
    <property type="term" value="F:acyltransferase activity, transferring groups other than amino-acyl groups"/>
    <property type="evidence" value="ECO:0007669"/>
    <property type="project" value="InterPro"/>
</dbReference>
<dbReference type="AlphaFoldDB" id="A0A1G4EF53"/>
<evidence type="ECO:0000313" key="3">
    <source>
        <dbReference type="Proteomes" id="UP000195696"/>
    </source>
</evidence>
<dbReference type="Gene3D" id="3.40.630.30">
    <property type="match status" value="1"/>
</dbReference>
<dbReference type="PANTHER" id="PTHR43415:SF3">
    <property type="entry name" value="GNAT-FAMILY ACETYLTRANSFERASE"/>
    <property type="match status" value="1"/>
</dbReference>
<dbReference type="EMBL" id="FMAK01000026">
    <property type="protein sequence ID" value="SCB67383.1"/>
    <property type="molecule type" value="Genomic_DNA"/>
</dbReference>
<dbReference type="SUPFAM" id="SSF55729">
    <property type="entry name" value="Acyl-CoA N-acyltransferases (Nat)"/>
    <property type="match status" value="1"/>
</dbReference>
<accession>A0A1G4EF53</accession>
<dbReference type="PROSITE" id="PS51186">
    <property type="entry name" value="GNAT"/>
    <property type="match status" value="1"/>
</dbReference>